<dbReference type="PANTHER" id="PTHR34407:SF1">
    <property type="entry name" value="SGNH HYDROLASE-TYPE ESTERASE DOMAIN-CONTAINING PROTEIN"/>
    <property type="match status" value="1"/>
</dbReference>
<dbReference type="CDD" id="cd00229">
    <property type="entry name" value="SGNH_hydrolase"/>
    <property type="match status" value="1"/>
</dbReference>
<comment type="caution">
    <text evidence="1">The sequence shown here is derived from an EMBL/GenBank/DDBJ whole genome shotgun (WGS) entry which is preliminary data.</text>
</comment>
<proteinExistence type="predicted"/>
<dbReference type="AlphaFoldDB" id="A0A9P5PTX3"/>
<gene>
    <name evidence="1" type="ORF">BDP27DRAFT_847300</name>
</gene>
<reference evidence="1" key="1">
    <citation type="submission" date="2020-11" db="EMBL/GenBank/DDBJ databases">
        <authorList>
            <consortium name="DOE Joint Genome Institute"/>
            <person name="Ahrendt S."/>
            <person name="Riley R."/>
            <person name="Andreopoulos W."/>
            <person name="Labutti K."/>
            <person name="Pangilinan J."/>
            <person name="Ruiz-Duenas F.J."/>
            <person name="Barrasa J.M."/>
            <person name="Sanchez-Garcia M."/>
            <person name="Camarero S."/>
            <person name="Miyauchi S."/>
            <person name="Serrano A."/>
            <person name="Linde D."/>
            <person name="Babiker R."/>
            <person name="Drula E."/>
            <person name="Ayuso-Fernandez I."/>
            <person name="Pacheco R."/>
            <person name="Padilla G."/>
            <person name="Ferreira P."/>
            <person name="Barriuso J."/>
            <person name="Kellner H."/>
            <person name="Castanera R."/>
            <person name="Alfaro M."/>
            <person name="Ramirez L."/>
            <person name="Pisabarro A.G."/>
            <person name="Kuo A."/>
            <person name="Tritt A."/>
            <person name="Lipzen A."/>
            <person name="He G."/>
            <person name="Yan M."/>
            <person name="Ng V."/>
            <person name="Cullen D."/>
            <person name="Martin F."/>
            <person name="Rosso M.-N."/>
            <person name="Henrissat B."/>
            <person name="Hibbett D."/>
            <person name="Martinez A.T."/>
            <person name="Grigoriev I.V."/>
        </authorList>
    </citation>
    <scope>NUCLEOTIDE SEQUENCE</scope>
    <source>
        <strain evidence="1">AH 40177</strain>
    </source>
</reference>
<evidence type="ECO:0008006" key="3">
    <source>
        <dbReference type="Google" id="ProtNLM"/>
    </source>
</evidence>
<dbReference type="InterPro" id="IPR036514">
    <property type="entry name" value="SGNH_hydro_sf"/>
</dbReference>
<evidence type="ECO:0000313" key="1">
    <source>
        <dbReference type="EMBL" id="KAF9068035.1"/>
    </source>
</evidence>
<name>A0A9P5PTX3_9AGAR</name>
<dbReference type="SUPFAM" id="SSF52266">
    <property type="entry name" value="SGNH hydrolase"/>
    <property type="match status" value="1"/>
</dbReference>
<organism evidence="1 2">
    <name type="scientific">Rhodocollybia butyracea</name>
    <dbReference type="NCBI Taxonomy" id="206335"/>
    <lineage>
        <taxon>Eukaryota</taxon>
        <taxon>Fungi</taxon>
        <taxon>Dikarya</taxon>
        <taxon>Basidiomycota</taxon>
        <taxon>Agaricomycotina</taxon>
        <taxon>Agaricomycetes</taxon>
        <taxon>Agaricomycetidae</taxon>
        <taxon>Agaricales</taxon>
        <taxon>Marasmiineae</taxon>
        <taxon>Omphalotaceae</taxon>
        <taxon>Rhodocollybia</taxon>
    </lineage>
</organism>
<sequence length="515" mass="57688">MAHLPPRSFYILISFILLSTFVFFFTSGGALHANVLTCFDNLHKTPQLAIQPLPNQTHIESPKPDPEPQFCNYCTPTDELCKRYGSLNLARSRAYEGPNARLKRVLRKARSKQPIKIGVIGGSVSKGLGVTPSENWAKLYADYIRETYDVEVELINGSVGATVSEYMETCFIEHIPEDVDLVIIELAINDRRFETLAMSYENLIRAIFALPKNPAIINLQIMALMFDSITMGGDLHTAIAQYYDTPIVSLPCYFSIRNVLLPHILRTTEANSTDISVEDYWYYHESSKIDLRHLGTNGHRLLADLLQSFTSRVACEGWREEQTAPTDVGGWDWSPGPAEGLPKPGDIAEYIPRQSLFQKYDHTTILKPARPFCQTASGTKYPLRSLPAPLSTEGPDAFALWSHPSRPDKVWLTASKPGVQVAFAVQASTYGRIRITYLRSKTYGLGTLFCWVDDNRSDGRKMDGWWDVDDMHSPNTRIIGDLVGPGEHTLHCELLKETKDPGGGTEFRIISVDGL</sequence>
<dbReference type="Proteomes" id="UP000772434">
    <property type="component" value="Unassembled WGS sequence"/>
</dbReference>
<dbReference type="OrthoDB" id="544608at2759"/>
<dbReference type="PANTHER" id="PTHR34407">
    <property type="entry name" value="EXPRESSED PROTEIN"/>
    <property type="match status" value="1"/>
</dbReference>
<keyword evidence="2" id="KW-1185">Reference proteome</keyword>
<protein>
    <recommendedName>
        <fullName evidence="3">SGNH hydrolase-type esterase domain-containing protein</fullName>
    </recommendedName>
</protein>
<evidence type="ECO:0000313" key="2">
    <source>
        <dbReference type="Proteomes" id="UP000772434"/>
    </source>
</evidence>
<dbReference type="Gene3D" id="3.40.50.1110">
    <property type="entry name" value="SGNH hydrolase"/>
    <property type="match status" value="1"/>
</dbReference>
<accession>A0A9P5PTX3</accession>
<dbReference type="EMBL" id="JADNRY010000065">
    <property type="protein sequence ID" value="KAF9068035.1"/>
    <property type="molecule type" value="Genomic_DNA"/>
</dbReference>